<gene>
    <name evidence="1" type="ORF">HINF_LOCUS15464</name>
</gene>
<reference evidence="1 2" key="1">
    <citation type="submission" date="2024-07" db="EMBL/GenBank/DDBJ databases">
        <authorList>
            <person name="Akdeniz Z."/>
        </authorList>
    </citation>
    <scope>NUCLEOTIDE SEQUENCE [LARGE SCALE GENOMIC DNA]</scope>
</reference>
<dbReference type="Proteomes" id="UP001642409">
    <property type="component" value="Unassembled WGS sequence"/>
</dbReference>
<protein>
    <submittedName>
        <fullName evidence="1">Hypothetical_protein</fullName>
    </submittedName>
</protein>
<name>A0ABP1HV61_9EUKA</name>
<organism evidence="1 2">
    <name type="scientific">Hexamita inflata</name>
    <dbReference type="NCBI Taxonomy" id="28002"/>
    <lineage>
        <taxon>Eukaryota</taxon>
        <taxon>Metamonada</taxon>
        <taxon>Diplomonadida</taxon>
        <taxon>Hexamitidae</taxon>
        <taxon>Hexamitinae</taxon>
        <taxon>Hexamita</taxon>
    </lineage>
</organism>
<proteinExistence type="predicted"/>
<comment type="caution">
    <text evidence="1">The sequence shown here is derived from an EMBL/GenBank/DDBJ whole genome shotgun (WGS) entry which is preliminary data.</text>
</comment>
<evidence type="ECO:0000313" key="2">
    <source>
        <dbReference type="Proteomes" id="UP001642409"/>
    </source>
</evidence>
<accession>A0ABP1HV61</accession>
<sequence>MLQTFVNFSLQIGLKLYNKKMFLLKRTRFANCTELKHDIQRFTSEHFKFSQICKVDYTDIPSVKITKLFTFKIVKMQSRNSNQYKVVFTRSLNLALIARLQINIMFHQAGKWCFTLNLLAYSQKPVIRHISKQFNEFIPQSWKMRIR</sequence>
<dbReference type="EMBL" id="CAXDID020000037">
    <property type="protein sequence ID" value="CAL5997883.1"/>
    <property type="molecule type" value="Genomic_DNA"/>
</dbReference>
<keyword evidence="2" id="KW-1185">Reference proteome</keyword>
<evidence type="ECO:0000313" key="1">
    <source>
        <dbReference type="EMBL" id="CAL5997883.1"/>
    </source>
</evidence>